<reference evidence="1" key="1">
    <citation type="journal article" date="2014" name="Front. Microbiol.">
        <title>High frequency of phylogenetically diverse reductive dehalogenase-homologous genes in deep subseafloor sedimentary metagenomes.</title>
        <authorList>
            <person name="Kawai M."/>
            <person name="Futagami T."/>
            <person name="Toyoda A."/>
            <person name="Takaki Y."/>
            <person name="Nishi S."/>
            <person name="Hori S."/>
            <person name="Arai W."/>
            <person name="Tsubouchi T."/>
            <person name="Morono Y."/>
            <person name="Uchiyama I."/>
            <person name="Ito T."/>
            <person name="Fujiyama A."/>
            <person name="Inagaki F."/>
            <person name="Takami H."/>
        </authorList>
    </citation>
    <scope>NUCLEOTIDE SEQUENCE</scope>
    <source>
        <strain evidence="1">Expedition CK06-06</strain>
    </source>
</reference>
<organism evidence="1">
    <name type="scientific">marine sediment metagenome</name>
    <dbReference type="NCBI Taxonomy" id="412755"/>
    <lineage>
        <taxon>unclassified sequences</taxon>
        <taxon>metagenomes</taxon>
        <taxon>ecological metagenomes</taxon>
    </lineage>
</organism>
<proteinExistence type="predicted"/>
<dbReference type="EMBL" id="BARU01007030">
    <property type="protein sequence ID" value="GAH40332.1"/>
    <property type="molecule type" value="Genomic_DNA"/>
</dbReference>
<accession>X1F5V9</accession>
<name>X1F5V9_9ZZZZ</name>
<protein>
    <submittedName>
        <fullName evidence="1">Uncharacterized protein</fullName>
    </submittedName>
</protein>
<sequence length="96" mass="10773">MGKSSDNEKKFKGLCVNCDHRETCTFTKPEGGVLYCNEHECGTNEIKGQAPPQPKSQTIPKKDEKKFKGLCVNCDQRETCTFTKPEGGVLSCREYH</sequence>
<dbReference type="AlphaFoldDB" id="X1F5V9"/>
<comment type="caution">
    <text evidence="1">The sequence shown here is derived from an EMBL/GenBank/DDBJ whole genome shotgun (WGS) entry which is preliminary data.</text>
</comment>
<evidence type="ECO:0000313" key="1">
    <source>
        <dbReference type="EMBL" id="GAH40332.1"/>
    </source>
</evidence>
<gene>
    <name evidence="1" type="ORF">S03H2_13867</name>
</gene>